<gene>
    <name evidence="7" type="ORF">GC247_03230</name>
</gene>
<dbReference type="PANTHER" id="PTHR43284:SF1">
    <property type="entry name" value="ASPARAGINE SYNTHETASE"/>
    <property type="match status" value="1"/>
</dbReference>
<dbReference type="CDD" id="cd00712">
    <property type="entry name" value="AsnB"/>
    <property type="match status" value="1"/>
</dbReference>
<organism evidence="7 8">
    <name type="scientific">Limosilactobacillus fermentum</name>
    <name type="common">Lactobacillus fermentum</name>
    <dbReference type="NCBI Taxonomy" id="1613"/>
    <lineage>
        <taxon>Bacteria</taxon>
        <taxon>Bacillati</taxon>
        <taxon>Bacillota</taxon>
        <taxon>Bacilli</taxon>
        <taxon>Lactobacillales</taxon>
        <taxon>Lactobacillaceae</taxon>
        <taxon>Limosilactobacillus</taxon>
    </lineage>
</organism>
<comment type="similarity">
    <text evidence="2">Belongs to the asparagine synthetase family.</text>
</comment>
<dbReference type="EC" id="6.3.5.4" evidence="3"/>
<dbReference type="Pfam" id="PF13522">
    <property type="entry name" value="GATase_6"/>
    <property type="match status" value="1"/>
</dbReference>
<accession>A0A843R1C7</accession>
<dbReference type="SUPFAM" id="SSF56235">
    <property type="entry name" value="N-terminal nucleophile aminohydrolases (Ntn hydrolases)"/>
    <property type="match status" value="1"/>
</dbReference>
<evidence type="ECO:0000256" key="2">
    <source>
        <dbReference type="ARBA" id="ARBA00005752"/>
    </source>
</evidence>
<dbReference type="EMBL" id="WHJL01000015">
    <property type="protein sequence ID" value="MPQ34940.1"/>
    <property type="molecule type" value="Genomic_DNA"/>
</dbReference>
<comment type="caution">
    <text evidence="7">The sequence shown here is derived from an EMBL/GenBank/DDBJ whole genome shotgun (WGS) entry which is preliminary data.</text>
</comment>
<sequence length="106" mass="12022">MCGIVAFVDNEKPQQKEVQIQKMMNRIIHRGPDDSGMFVDEQAALGFRRLSFIDVKSGNQPIFNEDDSKAVIFNGEIYNFKPLREELIKAGHTFSTHADTEVILHG</sequence>
<dbReference type="InterPro" id="IPR033738">
    <property type="entry name" value="AsnB_N"/>
</dbReference>
<feature type="domain" description="Glutamine amidotransferase type-2" evidence="6">
    <location>
        <begin position="2"/>
        <end position="106"/>
    </location>
</feature>
<feature type="non-terminal residue" evidence="7">
    <location>
        <position position="106"/>
    </location>
</feature>
<evidence type="ECO:0000313" key="7">
    <source>
        <dbReference type="EMBL" id="MPQ34940.1"/>
    </source>
</evidence>
<evidence type="ECO:0000256" key="1">
    <source>
        <dbReference type="ARBA" id="ARBA00005187"/>
    </source>
</evidence>
<dbReference type="PROSITE" id="PS51278">
    <property type="entry name" value="GATASE_TYPE_2"/>
    <property type="match status" value="1"/>
</dbReference>
<evidence type="ECO:0000256" key="3">
    <source>
        <dbReference type="ARBA" id="ARBA00012737"/>
    </source>
</evidence>
<keyword evidence="4" id="KW-0061">Asparagine biosynthesis</keyword>
<dbReference type="AlphaFoldDB" id="A0A843R1C7"/>
<keyword evidence="4" id="KW-0028">Amino-acid biosynthesis</keyword>
<dbReference type="Proteomes" id="UP000466799">
    <property type="component" value="Unassembled WGS sequence"/>
</dbReference>
<evidence type="ECO:0000256" key="4">
    <source>
        <dbReference type="ARBA" id="ARBA00022888"/>
    </source>
</evidence>
<comment type="catalytic activity">
    <reaction evidence="5">
        <text>L-aspartate + L-glutamine + ATP + H2O = L-asparagine + L-glutamate + AMP + diphosphate + H(+)</text>
        <dbReference type="Rhea" id="RHEA:12228"/>
        <dbReference type="ChEBI" id="CHEBI:15377"/>
        <dbReference type="ChEBI" id="CHEBI:15378"/>
        <dbReference type="ChEBI" id="CHEBI:29985"/>
        <dbReference type="ChEBI" id="CHEBI:29991"/>
        <dbReference type="ChEBI" id="CHEBI:30616"/>
        <dbReference type="ChEBI" id="CHEBI:33019"/>
        <dbReference type="ChEBI" id="CHEBI:58048"/>
        <dbReference type="ChEBI" id="CHEBI:58359"/>
        <dbReference type="ChEBI" id="CHEBI:456215"/>
        <dbReference type="EC" id="6.3.5.4"/>
    </reaction>
</comment>
<protein>
    <recommendedName>
        <fullName evidence="3">asparagine synthase (glutamine-hydrolyzing)</fullName>
        <ecNumber evidence="3">6.3.5.4</ecNumber>
    </recommendedName>
</protein>
<reference evidence="7 8" key="1">
    <citation type="submission" date="2019-10" db="EMBL/GenBank/DDBJ databases">
        <title>Genome Sequencing and assembly of Lactobacillus fermentum I2, a lactic acid bacteria.</title>
        <authorList>
            <person name="Lopes L.S."/>
            <person name="Persinoti G.F."/>
            <person name="Riano-Pachon D.M."/>
            <person name="Labate C.A."/>
        </authorList>
    </citation>
    <scope>NUCLEOTIDE SEQUENCE [LARGE SCALE GENOMIC DNA]</scope>
    <source>
        <strain evidence="7 8">I2</strain>
    </source>
</reference>
<dbReference type="GO" id="GO:0006529">
    <property type="term" value="P:asparagine biosynthetic process"/>
    <property type="evidence" value="ECO:0007669"/>
    <property type="project" value="UniProtKB-KW"/>
</dbReference>
<evidence type="ECO:0000256" key="5">
    <source>
        <dbReference type="ARBA" id="ARBA00048741"/>
    </source>
</evidence>
<dbReference type="InterPro" id="IPR051786">
    <property type="entry name" value="ASN_synthetase/amidase"/>
</dbReference>
<dbReference type="GO" id="GO:0004066">
    <property type="term" value="F:asparagine synthase (glutamine-hydrolyzing) activity"/>
    <property type="evidence" value="ECO:0007669"/>
    <property type="project" value="UniProtKB-EC"/>
</dbReference>
<name>A0A843R1C7_LIMFE</name>
<evidence type="ECO:0000259" key="6">
    <source>
        <dbReference type="PROSITE" id="PS51278"/>
    </source>
</evidence>
<proteinExistence type="inferred from homology"/>
<dbReference type="Gene3D" id="3.60.20.10">
    <property type="entry name" value="Glutamine Phosphoribosylpyrophosphate, subunit 1, domain 1"/>
    <property type="match status" value="1"/>
</dbReference>
<dbReference type="InterPro" id="IPR029055">
    <property type="entry name" value="Ntn_hydrolases_N"/>
</dbReference>
<evidence type="ECO:0000313" key="8">
    <source>
        <dbReference type="Proteomes" id="UP000466799"/>
    </source>
</evidence>
<dbReference type="PANTHER" id="PTHR43284">
    <property type="entry name" value="ASPARAGINE SYNTHETASE (GLUTAMINE-HYDROLYZING)"/>
    <property type="match status" value="1"/>
</dbReference>
<dbReference type="InterPro" id="IPR017932">
    <property type="entry name" value="GATase_2_dom"/>
</dbReference>
<comment type="pathway">
    <text evidence="1">Amino-acid biosynthesis; L-asparagine biosynthesis; L-asparagine from L-aspartate (L-Gln route): step 1/1.</text>
</comment>